<evidence type="ECO:0000313" key="2">
    <source>
        <dbReference type="EMBL" id="NYH92932.1"/>
    </source>
</evidence>
<evidence type="ECO:0000256" key="1">
    <source>
        <dbReference type="SAM" id="Phobius"/>
    </source>
</evidence>
<comment type="caution">
    <text evidence="2">The sequence shown here is derived from an EMBL/GenBank/DDBJ whole genome shotgun (WGS) entry which is preliminary data.</text>
</comment>
<evidence type="ECO:0000313" key="3">
    <source>
        <dbReference type="Proteomes" id="UP000579605"/>
    </source>
</evidence>
<protein>
    <submittedName>
        <fullName evidence="2">Uncharacterized protein</fullName>
    </submittedName>
</protein>
<organism evidence="2 3">
    <name type="scientific">Actinopolymorpha rutila</name>
    <dbReference type="NCBI Taxonomy" id="446787"/>
    <lineage>
        <taxon>Bacteria</taxon>
        <taxon>Bacillati</taxon>
        <taxon>Actinomycetota</taxon>
        <taxon>Actinomycetes</taxon>
        <taxon>Propionibacteriales</taxon>
        <taxon>Actinopolymorphaceae</taxon>
        <taxon>Actinopolymorpha</taxon>
    </lineage>
</organism>
<dbReference type="AlphaFoldDB" id="A0A852ZN04"/>
<keyword evidence="1" id="KW-1133">Transmembrane helix</keyword>
<sequence>MGTVSSLAVWLTLVGGVLLVGAAGTYLVSNSRWRNWIGAHDDTDGPWSQAFGSISGLVGVVIGMVVLLAAAILWVITLTVK</sequence>
<feature type="transmembrane region" description="Helical" evidence="1">
    <location>
        <begin position="49"/>
        <end position="76"/>
    </location>
</feature>
<accession>A0A852ZN04</accession>
<keyword evidence="3" id="KW-1185">Reference proteome</keyword>
<dbReference type="EMBL" id="JACBZH010000001">
    <property type="protein sequence ID" value="NYH92932.1"/>
    <property type="molecule type" value="Genomic_DNA"/>
</dbReference>
<reference evidence="2 3" key="1">
    <citation type="submission" date="2020-07" db="EMBL/GenBank/DDBJ databases">
        <title>Sequencing the genomes of 1000 actinobacteria strains.</title>
        <authorList>
            <person name="Klenk H.-P."/>
        </authorList>
    </citation>
    <scope>NUCLEOTIDE SEQUENCE [LARGE SCALE GENOMIC DNA]</scope>
    <source>
        <strain evidence="2 3">DSM 18448</strain>
    </source>
</reference>
<dbReference type="Proteomes" id="UP000579605">
    <property type="component" value="Unassembled WGS sequence"/>
</dbReference>
<keyword evidence="1" id="KW-0472">Membrane</keyword>
<feature type="transmembrane region" description="Helical" evidence="1">
    <location>
        <begin position="7"/>
        <end position="29"/>
    </location>
</feature>
<proteinExistence type="predicted"/>
<dbReference type="RefSeq" id="WP_179790361.1">
    <property type="nucleotide sequence ID" value="NZ_BAAARR010000031.1"/>
</dbReference>
<keyword evidence="1" id="KW-0812">Transmembrane</keyword>
<name>A0A852ZN04_9ACTN</name>
<gene>
    <name evidence="2" type="ORF">F4554_005570</name>
</gene>